<evidence type="ECO:0000256" key="7">
    <source>
        <dbReference type="ARBA" id="ARBA00022723"/>
    </source>
</evidence>
<dbReference type="PANTHER" id="PTHR13145">
    <property type="entry name" value="SSM4 PROTEIN"/>
    <property type="match status" value="1"/>
</dbReference>
<evidence type="ECO:0000256" key="2">
    <source>
        <dbReference type="ARBA" id="ARBA00004141"/>
    </source>
</evidence>
<evidence type="ECO:0000256" key="9">
    <source>
        <dbReference type="ARBA" id="ARBA00022786"/>
    </source>
</evidence>
<comment type="pathway">
    <text evidence="3">Protein modification; protein ubiquitination.</text>
</comment>
<evidence type="ECO:0000256" key="1">
    <source>
        <dbReference type="ARBA" id="ARBA00000900"/>
    </source>
</evidence>
<dbReference type="EC" id="2.3.2.27" evidence="4"/>
<evidence type="ECO:0000256" key="4">
    <source>
        <dbReference type="ARBA" id="ARBA00012483"/>
    </source>
</evidence>
<accession>A0A4E0RDT1</accession>
<name>A0A4E0RDT1_FASHE</name>
<keyword evidence="5" id="KW-0808">Transferase</keyword>
<evidence type="ECO:0000259" key="15">
    <source>
        <dbReference type="PROSITE" id="PS51292"/>
    </source>
</evidence>
<comment type="catalytic activity">
    <reaction evidence="1">
        <text>S-ubiquitinyl-[E2 ubiquitin-conjugating enzyme]-L-cysteine + [acceptor protein]-L-lysine = [E2 ubiquitin-conjugating enzyme]-L-cysteine + N(6)-ubiquitinyl-[acceptor protein]-L-lysine.</text>
        <dbReference type="EC" id="2.3.2.27"/>
    </reaction>
</comment>
<keyword evidence="12 14" id="KW-0472">Membrane</keyword>
<dbReference type="PROSITE" id="PS51292">
    <property type="entry name" value="ZF_RING_CH"/>
    <property type="match status" value="1"/>
</dbReference>
<dbReference type="AlphaFoldDB" id="A0A4E0RDT1"/>
<keyword evidence="6 14" id="KW-0812">Transmembrane</keyword>
<gene>
    <name evidence="16" type="ORF">D915_009294</name>
</gene>
<keyword evidence="9" id="KW-0833">Ubl conjugation pathway</keyword>
<protein>
    <recommendedName>
        <fullName evidence="4">RING-type E3 ubiquitin transferase</fullName>
        <ecNumber evidence="4">2.3.2.27</ecNumber>
    </recommendedName>
</protein>
<dbReference type="SUPFAM" id="SSF57850">
    <property type="entry name" value="RING/U-box"/>
    <property type="match status" value="1"/>
</dbReference>
<evidence type="ECO:0000256" key="13">
    <source>
        <dbReference type="SAM" id="MobiDB-lite"/>
    </source>
</evidence>
<evidence type="ECO:0000256" key="3">
    <source>
        <dbReference type="ARBA" id="ARBA00004906"/>
    </source>
</evidence>
<feature type="region of interest" description="Disordered" evidence="13">
    <location>
        <begin position="289"/>
        <end position="334"/>
    </location>
</feature>
<keyword evidence="7" id="KW-0479">Metal-binding</keyword>
<feature type="domain" description="RING-CH-type" evidence="15">
    <location>
        <begin position="4"/>
        <end position="65"/>
    </location>
</feature>
<feature type="transmembrane region" description="Helical" evidence="14">
    <location>
        <begin position="93"/>
        <end position="110"/>
    </location>
</feature>
<feature type="transmembrane region" description="Helical" evidence="14">
    <location>
        <begin position="146"/>
        <end position="166"/>
    </location>
</feature>
<organism evidence="16 17">
    <name type="scientific">Fasciola hepatica</name>
    <name type="common">Liver fluke</name>
    <dbReference type="NCBI Taxonomy" id="6192"/>
    <lineage>
        <taxon>Eukaryota</taxon>
        <taxon>Metazoa</taxon>
        <taxon>Spiralia</taxon>
        <taxon>Lophotrochozoa</taxon>
        <taxon>Platyhelminthes</taxon>
        <taxon>Trematoda</taxon>
        <taxon>Digenea</taxon>
        <taxon>Plagiorchiida</taxon>
        <taxon>Echinostomata</taxon>
        <taxon>Echinostomatoidea</taxon>
        <taxon>Fasciolidae</taxon>
        <taxon>Fasciola</taxon>
    </lineage>
</organism>
<dbReference type="Gene3D" id="3.30.40.10">
    <property type="entry name" value="Zinc/RING finger domain, C3HC4 (zinc finger)"/>
    <property type="match status" value="1"/>
</dbReference>
<keyword evidence="10" id="KW-0862">Zinc</keyword>
<dbReference type="GO" id="GO:0061630">
    <property type="term" value="F:ubiquitin protein ligase activity"/>
    <property type="evidence" value="ECO:0007669"/>
    <property type="project" value="UniProtKB-EC"/>
</dbReference>
<evidence type="ECO:0000256" key="8">
    <source>
        <dbReference type="ARBA" id="ARBA00022771"/>
    </source>
</evidence>
<evidence type="ECO:0000256" key="10">
    <source>
        <dbReference type="ARBA" id="ARBA00022833"/>
    </source>
</evidence>
<dbReference type="GO" id="GO:0008270">
    <property type="term" value="F:zinc ion binding"/>
    <property type="evidence" value="ECO:0007669"/>
    <property type="project" value="UniProtKB-KW"/>
</dbReference>
<dbReference type="FunFam" id="3.30.40.10:FF:000287">
    <property type="entry name" value="RING finger membrane protein"/>
    <property type="match status" value="1"/>
</dbReference>
<dbReference type="InterPro" id="IPR013083">
    <property type="entry name" value="Znf_RING/FYVE/PHD"/>
</dbReference>
<evidence type="ECO:0000256" key="14">
    <source>
        <dbReference type="SAM" id="Phobius"/>
    </source>
</evidence>
<dbReference type="Pfam" id="PF12906">
    <property type="entry name" value="RINGv"/>
    <property type="match status" value="1"/>
</dbReference>
<dbReference type="Proteomes" id="UP000230066">
    <property type="component" value="Unassembled WGS sequence"/>
</dbReference>
<evidence type="ECO:0000256" key="5">
    <source>
        <dbReference type="ARBA" id="ARBA00022679"/>
    </source>
</evidence>
<feature type="region of interest" description="Disordered" evidence="13">
    <location>
        <begin position="227"/>
        <end position="270"/>
    </location>
</feature>
<comment type="caution">
    <text evidence="16">The sequence shown here is derived from an EMBL/GenBank/DDBJ whole genome shotgun (WGS) entry which is preliminary data.</text>
</comment>
<comment type="subcellular location">
    <subcellularLocation>
        <location evidence="2">Membrane</location>
        <topology evidence="2">Multi-pass membrane protein</topology>
    </subcellularLocation>
</comment>
<evidence type="ECO:0000313" key="17">
    <source>
        <dbReference type="Proteomes" id="UP000230066"/>
    </source>
</evidence>
<dbReference type="SMART" id="SM00744">
    <property type="entry name" value="RINGv"/>
    <property type="match status" value="1"/>
</dbReference>
<keyword evidence="17" id="KW-1185">Reference proteome</keyword>
<dbReference type="EMBL" id="JXXN02005353">
    <property type="protein sequence ID" value="THD19958.1"/>
    <property type="molecule type" value="Genomic_DNA"/>
</dbReference>
<dbReference type="PANTHER" id="PTHR13145:SF0">
    <property type="entry name" value="E3 UBIQUITIN-PROTEIN LIGASE MARCHF6"/>
    <property type="match status" value="1"/>
</dbReference>
<dbReference type="InterPro" id="IPR011016">
    <property type="entry name" value="Znf_RING-CH"/>
</dbReference>
<keyword evidence="11 14" id="KW-1133">Transmembrane helix</keyword>
<sequence length="377" mass="40796">MTAEDPNQSDFCRVCRCEGTATRPLFHPCMCTGSIKYIHQDCLVRWLHYSKRHTCELCHHRFAFAPIYASGTPRFIPFRVLVTGLVRSARRSVLNWMHLVLVFLAWLIVVPLTACRIYRCLFTGSVSSLLTLPLDMLSTRHLLQDCLQGFSIVILASAAFLGYISLREQLIQGGRPAWLEQDAAAGNNGGENGNRHMFPDLFNLFGAANGFADVGVAAGPGAPPAGVAEPALAPTSAVENRSENASVGQSSENNSDLSSSTSTEQNTSHNTEDLALQPQQMGTLAEGLDQSNGWHRTNAEGDVDGTARESHGPSANEPDMDGAAADGDWPGVAEDAGEIGEAMNWDRLLGLDGSLAFLEHVLWLIALDTLFIVIFGK</sequence>
<feature type="transmembrane region" description="Helical" evidence="14">
    <location>
        <begin position="355"/>
        <end position="375"/>
    </location>
</feature>
<reference evidence="16" key="1">
    <citation type="submission" date="2019-03" db="EMBL/GenBank/DDBJ databases">
        <title>Improved annotation for the trematode Fasciola hepatica.</title>
        <authorList>
            <person name="Choi Y.-J."/>
            <person name="Martin J."/>
            <person name="Mitreva M."/>
        </authorList>
    </citation>
    <scope>NUCLEOTIDE SEQUENCE [LARGE SCALE GENOMIC DNA]</scope>
</reference>
<evidence type="ECO:0000256" key="12">
    <source>
        <dbReference type="ARBA" id="ARBA00023136"/>
    </source>
</evidence>
<dbReference type="GO" id="GO:0036503">
    <property type="term" value="P:ERAD pathway"/>
    <property type="evidence" value="ECO:0007669"/>
    <property type="project" value="TreeGrafter"/>
</dbReference>
<dbReference type="CDD" id="cd16702">
    <property type="entry name" value="RING_CH-C4HC3_MARCH6"/>
    <property type="match status" value="1"/>
</dbReference>
<keyword evidence="8" id="KW-0863">Zinc-finger</keyword>
<evidence type="ECO:0000256" key="11">
    <source>
        <dbReference type="ARBA" id="ARBA00022989"/>
    </source>
</evidence>
<evidence type="ECO:0000313" key="16">
    <source>
        <dbReference type="EMBL" id="THD19958.1"/>
    </source>
</evidence>
<feature type="compositionally biased region" description="Polar residues" evidence="13">
    <location>
        <begin position="237"/>
        <end position="249"/>
    </location>
</feature>
<feature type="compositionally biased region" description="Low complexity" evidence="13">
    <location>
        <begin position="250"/>
        <end position="264"/>
    </location>
</feature>
<dbReference type="GO" id="GO:0005789">
    <property type="term" value="C:endoplasmic reticulum membrane"/>
    <property type="evidence" value="ECO:0007669"/>
    <property type="project" value="TreeGrafter"/>
</dbReference>
<proteinExistence type="predicted"/>
<evidence type="ECO:0000256" key="6">
    <source>
        <dbReference type="ARBA" id="ARBA00022692"/>
    </source>
</evidence>